<dbReference type="RefSeq" id="WP_217893324.1">
    <property type="nucleotide sequence ID" value="NZ_JAHSTS010000002.1"/>
</dbReference>
<proteinExistence type="predicted"/>
<dbReference type="InterPro" id="IPR050832">
    <property type="entry name" value="Bact_Acetyltransf"/>
</dbReference>
<gene>
    <name evidence="4" type="ORF">KVG96_18180</name>
</gene>
<protein>
    <submittedName>
        <fullName evidence="4">GNAT family N-acetyltransferase</fullName>
    </submittedName>
</protein>
<reference evidence="4 5" key="1">
    <citation type="submission" date="2021-06" db="EMBL/GenBank/DDBJ databases">
        <title>Updating the genus Pseudomonas: Description of 43 new species and partition of the Pseudomonas putida group.</title>
        <authorList>
            <person name="Girard L."/>
            <person name="Lood C."/>
            <person name="Vandamme P."/>
            <person name="Rokni-Zadeh H."/>
            <person name="Van Noort V."/>
            <person name="Hofte M."/>
            <person name="Lavigne R."/>
            <person name="De Mot R."/>
        </authorList>
    </citation>
    <scope>NUCLEOTIDE SEQUENCE [LARGE SCALE GENOMIC DNA]</scope>
    <source>
        <strain evidence="4 5">COR58</strain>
    </source>
</reference>
<dbReference type="Proteomes" id="UP000765224">
    <property type="component" value="Unassembled WGS sequence"/>
</dbReference>
<dbReference type="PANTHER" id="PTHR43877">
    <property type="entry name" value="AMINOALKYLPHOSPHONATE N-ACETYLTRANSFERASE-RELATED-RELATED"/>
    <property type="match status" value="1"/>
</dbReference>
<evidence type="ECO:0000259" key="3">
    <source>
        <dbReference type="PROSITE" id="PS51186"/>
    </source>
</evidence>
<evidence type="ECO:0000256" key="2">
    <source>
        <dbReference type="ARBA" id="ARBA00023315"/>
    </source>
</evidence>
<keyword evidence="2" id="KW-0012">Acyltransferase</keyword>
<dbReference type="CDD" id="cd04301">
    <property type="entry name" value="NAT_SF"/>
    <property type="match status" value="1"/>
</dbReference>
<dbReference type="PANTHER" id="PTHR43877:SF2">
    <property type="entry name" value="AMINOALKYLPHOSPHONATE N-ACETYLTRANSFERASE-RELATED"/>
    <property type="match status" value="1"/>
</dbReference>
<keyword evidence="5" id="KW-1185">Reference proteome</keyword>
<accession>A0ABS6PHD4</accession>
<comment type="caution">
    <text evidence="4">The sequence shown here is derived from an EMBL/GenBank/DDBJ whole genome shotgun (WGS) entry which is preliminary data.</text>
</comment>
<feature type="domain" description="N-acetyltransferase" evidence="3">
    <location>
        <begin position="16"/>
        <end position="158"/>
    </location>
</feature>
<keyword evidence="1" id="KW-0808">Transferase</keyword>
<dbReference type="PROSITE" id="PS51186">
    <property type="entry name" value="GNAT"/>
    <property type="match status" value="1"/>
</dbReference>
<sequence>MPVTLVPMDDADFAVFTERAVEEYAQGMAASGEWSEQEAPQRSGAAFTQLLEHGRQTAGHRLWVIEDGERRIGELWIAQRHVGARSVAFILDVYIEPGERRQGYARQSMLAAEDWARRHGCEEMRLHVFGRNAPARRLYEQLGYDIASLSMAKPLPPA</sequence>
<evidence type="ECO:0000256" key="1">
    <source>
        <dbReference type="ARBA" id="ARBA00022679"/>
    </source>
</evidence>
<dbReference type="Pfam" id="PF00583">
    <property type="entry name" value="Acetyltransf_1"/>
    <property type="match status" value="1"/>
</dbReference>
<dbReference type="InterPro" id="IPR000182">
    <property type="entry name" value="GNAT_dom"/>
</dbReference>
<name>A0ABS6PHD4_9PSED</name>
<evidence type="ECO:0000313" key="5">
    <source>
        <dbReference type="Proteomes" id="UP000765224"/>
    </source>
</evidence>
<dbReference type="EMBL" id="JAHSTS010000002">
    <property type="protein sequence ID" value="MBV4459886.1"/>
    <property type="molecule type" value="Genomic_DNA"/>
</dbReference>
<evidence type="ECO:0000313" key="4">
    <source>
        <dbReference type="EMBL" id="MBV4459886.1"/>
    </source>
</evidence>
<organism evidence="4 5">
    <name type="scientific">Pseudomonas ekonensis</name>
    <dbReference type="NCBI Taxonomy" id="2842353"/>
    <lineage>
        <taxon>Bacteria</taxon>
        <taxon>Pseudomonadati</taxon>
        <taxon>Pseudomonadota</taxon>
        <taxon>Gammaproteobacteria</taxon>
        <taxon>Pseudomonadales</taxon>
        <taxon>Pseudomonadaceae</taxon>
        <taxon>Pseudomonas</taxon>
    </lineage>
</organism>